<reference evidence="1 2" key="1">
    <citation type="submission" date="2018-07" db="EMBL/GenBank/DDBJ databases">
        <title>Genome sequencing of Runella.</title>
        <authorList>
            <person name="Baek M.-G."/>
            <person name="Yi H."/>
        </authorList>
    </citation>
    <scope>NUCLEOTIDE SEQUENCE [LARGE SCALE GENOMIC DNA]</scope>
    <source>
        <strain evidence="1 2">HYN0085</strain>
    </source>
</reference>
<dbReference type="Proteomes" id="UP000251993">
    <property type="component" value="Chromosome"/>
</dbReference>
<accession>A0A344TKN1</accession>
<gene>
    <name evidence="1" type="ORF">DR864_16310</name>
</gene>
<sequence length="151" mass="16382">MKRFFTVFVMIAVVGTVMVSSCKKKPKPLSEIIGRVWSAQLIKHGSSVVYTKGAATNPTPGYLNFRLDLSSPTSATLKEWDGNTFTGQWEVQETTAGNTLILKNLTPQPTGTNGTIQFTINSATEIEFVMTRTSGSQKTGGTINNYTLVSP</sequence>
<dbReference type="PROSITE" id="PS51257">
    <property type="entry name" value="PROKAR_LIPOPROTEIN"/>
    <property type="match status" value="1"/>
</dbReference>
<organism evidence="1 2">
    <name type="scientific">Runella rosea</name>
    <dbReference type="NCBI Taxonomy" id="2259595"/>
    <lineage>
        <taxon>Bacteria</taxon>
        <taxon>Pseudomonadati</taxon>
        <taxon>Bacteroidota</taxon>
        <taxon>Cytophagia</taxon>
        <taxon>Cytophagales</taxon>
        <taxon>Spirosomataceae</taxon>
        <taxon>Runella</taxon>
    </lineage>
</organism>
<dbReference type="AlphaFoldDB" id="A0A344TKN1"/>
<name>A0A344TKN1_9BACT</name>
<dbReference type="RefSeq" id="WP_114067986.1">
    <property type="nucleotide sequence ID" value="NZ_CP030850.1"/>
</dbReference>
<dbReference type="OrthoDB" id="964758at2"/>
<protein>
    <recommendedName>
        <fullName evidence="3">Lipocalin-like domain-containing protein</fullName>
    </recommendedName>
</protein>
<evidence type="ECO:0000313" key="2">
    <source>
        <dbReference type="Proteomes" id="UP000251993"/>
    </source>
</evidence>
<evidence type="ECO:0008006" key="3">
    <source>
        <dbReference type="Google" id="ProtNLM"/>
    </source>
</evidence>
<keyword evidence="2" id="KW-1185">Reference proteome</keyword>
<dbReference type="EMBL" id="CP030850">
    <property type="protein sequence ID" value="AXE19202.1"/>
    <property type="molecule type" value="Genomic_DNA"/>
</dbReference>
<evidence type="ECO:0000313" key="1">
    <source>
        <dbReference type="EMBL" id="AXE19202.1"/>
    </source>
</evidence>
<dbReference type="KEGG" id="run:DR864_16310"/>
<proteinExistence type="predicted"/>